<evidence type="ECO:0000313" key="3">
    <source>
        <dbReference type="Proteomes" id="UP001341840"/>
    </source>
</evidence>
<protein>
    <submittedName>
        <fullName evidence="2">Uncharacterized protein</fullName>
    </submittedName>
</protein>
<dbReference type="PANTHER" id="PTHR35218">
    <property type="entry name" value="RNASE H DOMAIN-CONTAINING PROTEIN"/>
    <property type="match status" value="1"/>
</dbReference>
<proteinExistence type="predicted"/>
<feature type="region of interest" description="Disordered" evidence="1">
    <location>
        <begin position="1"/>
        <end position="48"/>
    </location>
</feature>
<feature type="compositionally biased region" description="Basic and acidic residues" evidence="1">
    <location>
        <begin position="37"/>
        <end position="48"/>
    </location>
</feature>
<dbReference type="EMBL" id="JASCZI010060483">
    <property type="protein sequence ID" value="MED6132629.1"/>
    <property type="molecule type" value="Genomic_DNA"/>
</dbReference>
<comment type="caution">
    <text evidence="2">The sequence shown here is derived from an EMBL/GenBank/DDBJ whole genome shotgun (WGS) entry which is preliminary data.</text>
</comment>
<sequence>MEEEDTIPSMMDDGVEPTVKGLSNEGKPLDPMQPETECNKDVEMESNDKDPYKELLEGVDFSTPELNNLGDAEMETQMSAASESFRRTFKELIRQNRPDVAILLETKCSSDNAKRVIQNLGFSNSIVEEAQGFVGGI</sequence>
<organism evidence="2 3">
    <name type="scientific">Stylosanthes scabra</name>
    <dbReference type="NCBI Taxonomy" id="79078"/>
    <lineage>
        <taxon>Eukaryota</taxon>
        <taxon>Viridiplantae</taxon>
        <taxon>Streptophyta</taxon>
        <taxon>Embryophyta</taxon>
        <taxon>Tracheophyta</taxon>
        <taxon>Spermatophyta</taxon>
        <taxon>Magnoliopsida</taxon>
        <taxon>eudicotyledons</taxon>
        <taxon>Gunneridae</taxon>
        <taxon>Pentapetalae</taxon>
        <taxon>rosids</taxon>
        <taxon>fabids</taxon>
        <taxon>Fabales</taxon>
        <taxon>Fabaceae</taxon>
        <taxon>Papilionoideae</taxon>
        <taxon>50 kb inversion clade</taxon>
        <taxon>dalbergioids sensu lato</taxon>
        <taxon>Dalbergieae</taxon>
        <taxon>Pterocarpus clade</taxon>
        <taxon>Stylosanthes</taxon>
    </lineage>
</organism>
<evidence type="ECO:0000256" key="1">
    <source>
        <dbReference type="SAM" id="MobiDB-lite"/>
    </source>
</evidence>
<name>A0ABU6S8T6_9FABA</name>
<gene>
    <name evidence="2" type="ORF">PIB30_020969</name>
</gene>
<dbReference type="PANTHER" id="PTHR35218:SF9">
    <property type="entry name" value="ENDONUCLEASE_EXONUCLEASE_PHOSPHATASE DOMAIN-CONTAINING PROTEIN"/>
    <property type="match status" value="1"/>
</dbReference>
<reference evidence="2 3" key="1">
    <citation type="journal article" date="2023" name="Plants (Basel)">
        <title>Bridging the Gap: Combining Genomics and Transcriptomics Approaches to Understand Stylosanthes scabra, an Orphan Legume from the Brazilian Caatinga.</title>
        <authorList>
            <person name="Ferreira-Neto J.R.C."/>
            <person name="da Silva M.D."/>
            <person name="Binneck E."/>
            <person name="de Melo N.F."/>
            <person name="da Silva R.H."/>
            <person name="de Melo A.L.T.M."/>
            <person name="Pandolfi V."/>
            <person name="Bustamante F.O."/>
            <person name="Brasileiro-Vidal A.C."/>
            <person name="Benko-Iseppon A.M."/>
        </authorList>
    </citation>
    <scope>NUCLEOTIDE SEQUENCE [LARGE SCALE GENOMIC DNA]</scope>
    <source>
        <tissue evidence="2">Leaves</tissue>
    </source>
</reference>
<accession>A0ABU6S8T6</accession>
<evidence type="ECO:0000313" key="2">
    <source>
        <dbReference type="EMBL" id="MED6132629.1"/>
    </source>
</evidence>
<dbReference type="Proteomes" id="UP001341840">
    <property type="component" value="Unassembled WGS sequence"/>
</dbReference>
<keyword evidence="3" id="KW-1185">Reference proteome</keyword>